<gene>
    <name evidence="7" type="ORF">SAMN05216266_118129</name>
</gene>
<dbReference type="AlphaFoldDB" id="A0A1I1BZE5"/>
<evidence type="ECO:0000313" key="8">
    <source>
        <dbReference type="Proteomes" id="UP000243799"/>
    </source>
</evidence>
<evidence type="ECO:0000256" key="2">
    <source>
        <dbReference type="ARBA" id="ARBA00012601"/>
    </source>
</evidence>
<dbReference type="Proteomes" id="UP000243799">
    <property type="component" value="Unassembled WGS sequence"/>
</dbReference>
<dbReference type="GO" id="GO:0000272">
    <property type="term" value="P:polysaccharide catabolic process"/>
    <property type="evidence" value="ECO:0007669"/>
    <property type="project" value="InterPro"/>
</dbReference>
<dbReference type="PANTHER" id="PTHR34142">
    <property type="entry name" value="ENDO-BETA-1,4-GLUCANASE A"/>
    <property type="match status" value="1"/>
</dbReference>
<evidence type="ECO:0000256" key="5">
    <source>
        <dbReference type="RuleBase" id="RU361153"/>
    </source>
</evidence>
<dbReference type="Pfam" id="PF00150">
    <property type="entry name" value="Cellulase"/>
    <property type="match status" value="1"/>
</dbReference>
<comment type="catalytic activity">
    <reaction evidence="1">
        <text>Endohydrolysis of (1-&gt;4)-beta-D-glucosidic linkages in cellulose, lichenin and cereal beta-D-glucans.</text>
        <dbReference type="EC" id="3.2.1.4"/>
    </reaction>
</comment>
<dbReference type="SUPFAM" id="SSF51445">
    <property type="entry name" value="(Trans)glycosidases"/>
    <property type="match status" value="1"/>
</dbReference>
<evidence type="ECO:0000256" key="4">
    <source>
        <dbReference type="ARBA" id="ARBA00023295"/>
    </source>
</evidence>
<sequence length="389" mass="43321">MDPHHKGRFISTASRRQRTAVSLSDAAMTSVKEKLMRWHARLRALAVLTATALLPATFAQAISSSSPPDPMSATAATPVQINGKVSVCGLTLCNSSGRPIQLRGMSTHGLQWYAQCVNSGSLDALADDWRADVLRISMYVQEGGYETDPARFTAMVDRYIEEATRRGLYAIVDWHMLNPGDPHHNLQRAKTFFREIADRHRDKGNVLYEIANEPSGVSWDRIRRYAEEVIPVIRAQDPDSVILVGTRGWSSLGVSEGADEREIVANPVNARNIMYTFHFYAASHREAYLNTLARAAARLPIFVTEFGTQNYAGEGANDFGQARRYLDLLRSRKISWVNWNFSDDWRSGAVFKDGTCGAGPWTGTAPLKEAGVWIRDQLRGSAALFSDRR</sequence>
<proteinExistence type="inferred from homology"/>
<evidence type="ECO:0000313" key="7">
    <source>
        <dbReference type="EMBL" id="SFB55096.1"/>
    </source>
</evidence>
<evidence type="ECO:0000256" key="1">
    <source>
        <dbReference type="ARBA" id="ARBA00000966"/>
    </source>
</evidence>
<organism evidence="7 8">
    <name type="scientific">Amycolatopsis marina</name>
    <dbReference type="NCBI Taxonomy" id="490629"/>
    <lineage>
        <taxon>Bacteria</taxon>
        <taxon>Bacillati</taxon>
        <taxon>Actinomycetota</taxon>
        <taxon>Actinomycetes</taxon>
        <taxon>Pseudonocardiales</taxon>
        <taxon>Pseudonocardiaceae</taxon>
        <taxon>Amycolatopsis</taxon>
    </lineage>
</organism>
<dbReference type="InterPro" id="IPR001547">
    <property type="entry name" value="Glyco_hydro_5"/>
</dbReference>
<evidence type="ECO:0000259" key="6">
    <source>
        <dbReference type="Pfam" id="PF00150"/>
    </source>
</evidence>
<protein>
    <recommendedName>
        <fullName evidence="2">cellulase</fullName>
        <ecNumber evidence="2">3.2.1.4</ecNumber>
    </recommendedName>
</protein>
<name>A0A1I1BZE5_9PSEU</name>
<dbReference type="EMBL" id="FOKG01000018">
    <property type="protein sequence ID" value="SFB55096.1"/>
    <property type="molecule type" value="Genomic_DNA"/>
</dbReference>
<keyword evidence="3 5" id="KW-0378">Hydrolase</keyword>
<dbReference type="PROSITE" id="PS00659">
    <property type="entry name" value="GLYCOSYL_HYDROL_F5"/>
    <property type="match status" value="1"/>
</dbReference>
<accession>A0A1I1BZE5</accession>
<dbReference type="InterPro" id="IPR017853">
    <property type="entry name" value="GH"/>
</dbReference>
<evidence type="ECO:0000256" key="3">
    <source>
        <dbReference type="ARBA" id="ARBA00022801"/>
    </source>
</evidence>
<keyword evidence="4 5" id="KW-0326">Glycosidase</keyword>
<dbReference type="STRING" id="490629.SAMN05216266_118129"/>
<dbReference type="GO" id="GO:0008810">
    <property type="term" value="F:cellulase activity"/>
    <property type="evidence" value="ECO:0007669"/>
    <property type="project" value="UniProtKB-EC"/>
</dbReference>
<dbReference type="Gene3D" id="3.20.20.80">
    <property type="entry name" value="Glycosidases"/>
    <property type="match status" value="1"/>
</dbReference>
<comment type="similarity">
    <text evidence="5">Belongs to the glycosyl hydrolase 5 (cellulase A) family.</text>
</comment>
<dbReference type="EC" id="3.2.1.4" evidence="2"/>
<dbReference type="PANTHER" id="PTHR34142:SF1">
    <property type="entry name" value="GLYCOSIDE HYDROLASE FAMILY 5 DOMAIN-CONTAINING PROTEIN"/>
    <property type="match status" value="1"/>
</dbReference>
<keyword evidence="8" id="KW-1185">Reference proteome</keyword>
<reference evidence="8" key="1">
    <citation type="submission" date="2016-10" db="EMBL/GenBank/DDBJ databases">
        <authorList>
            <person name="Varghese N."/>
            <person name="Submissions S."/>
        </authorList>
    </citation>
    <scope>NUCLEOTIDE SEQUENCE [LARGE SCALE GENOMIC DNA]</scope>
    <source>
        <strain evidence="8">CGMCC 4.3568</strain>
    </source>
</reference>
<dbReference type="InterPro" id="IPR018087">
    <property type="entry name" value="Glyco_hydro_5_CS"/>
</dbReference>
<feature type="domain" description="Glycoside hydrolase family 5" evidence="6">
    <location>
        <begin position="93"/>
        <end position="343"/>
    </location>
</feature>